<dbReference type="AlphaFoldDB" id="A0A1E4SM78"/>
<dbReference type="GO" id="GO:0045944">
    <property type="term" value="P:positive regulation of transcription by RNA polymerase II"/>
    <property type="evidence" value="ECO:0007669"/>
    <property type="project" value="UniProtKB-ARBA"/>
</dbReference>
<gene>
    <name evidence="13" type="ORF">CANTADRAFT_4546</name>
</gene>
<dbReference type="EMBL" id="KV453910">
    <property type="protein sequence ID" value="ODV80517.1"/>
    <property type="molecule type" value="Genomic_DNA"/>
</dbReference>
<keyword evidence="7" id="KW-0238">DNA-binding</keyword>
<organism evidence="13 14">
    <name type="scientific">Suhomyces tanzawaensis NRRL Y-17324</name>
    <dbReference type="NCBI Taxonomy" id="984487"/>
    <lineage>
        <taxon>Eukaryota</taxon>
        <taxon>Fungi</taxon>
        <taxon>Dikarya</taxon>
        <taxon>Ascomycota</taxon>
        <taxon>Saccharomycotina</taxon>
        <taxon>Pichiomycetes</taxon>
        <taxon>Debaryomycetaceae</taxon>
        <taxon>Suhomyces</taxon>
    </lineage>
</organism>
<evidence type="ECO:0000256" key="11">
    <source>
        <dbReference type="PROSITE-ProRule" id="PRU00042"/>
    </source>
</evidence>
<keyword evidence="3" id="KW-0677">Repeat</keyword>
<feature type="domain" description="C2H2-type" evidence="12">
    <location>
        <begin position="74"/>
        <end position="101"/>
    </location>
</feature>
<protein>
    <recommendedName>
        <fullName evidence="10">Transcription factor IIIA</fullName>
    </recommendedName>
</protein>
<dbReference type="GO" id="GO:0000981">
    <property type="term" value="F:DNA-binding transcription factor activity, RNA polymerase II-specific"/>
    <property type="evidence" value="ECO:0007669"/>
    <property type="project" value="UniProtKB-ARBA"/>
</dbReference>
<keyword evidence="2" id="KW-0479">Metal-binding</keyword>
<keyword evidence="9" id="KW-0539">Nucleus</keyword>
<accession>A0A1E4SM78</accession>
<evidence type="ECO:0000256" key="10">
    <source>
        <dbReference type="ARBA" id="ARBA00040434"/>
    </source>
</evidence>
<dbReference type="Proteomes" id="UP000094285">
    <property type="component" value="Unassembled WGS sequence"/>
</dbReference>
<keyword evidence="8" id="KW-0804">Transcription</keyword>
<dbReference type="PROSITE" id="PS50157">
    <property type="entry name" value="ZINC_FINGER_C2H2_2"/>
    <property type="match status" value="7"/>
</dbReference>
<dbReference type="STRING" id="984487.A0A1E4SM78"/>
<evidence type="ECO:0000256" key="6">
    <source>
        <dbReference type="ARBA" id="ARBA00023015"/>
    </source>
</evidence>
<evidence type="ECO:0000256" key="7">
    <source>
        <dbReference type="ARBA" id="ARBA00023125"/>
    </source>
</evidence>
<dbReference type="OrthoDB" id="4748970at2759"/>
<dbReference type="InterPro" id="IPR050329">
    <property type="entry name" value="GLI_C2H2-zinc-finger"/>
</dbReference>
<feature type="domain" description="C2H2-type" evidence="12">
    <location>
        <begin position="12"/>
        <end position="41"/>
    </location>
</feature>
<evidence type="ECO:0000256" key="8">
    <source>
        <dbReference type="ARBA" id="ARBA00023163"/>
    </source>
</evidence>
<comment type="subcellular location">
    <subcellularLocation>
        <location evidence="1">Nucleus</location>
    </subcellularLocation>
</comment>
<evidence type="ECO:0000313" key="13">
    <source>
        <dbReference type="EMBL" id="ODV80517.1"/>
    </source>
</evidence>
<dbReference type="SMART" id="SM00355">
    <property type="entry name" value="ZnF_C2H2"/>
    <property type="match status" value="9"/>
</dbReference>
<dbReference type="PANTHER" id="PTHR19818:SF139">
    <property type="entry name" value="PAIR-RULE PROTEIN ODD-PAIRED"/>
    <property type="match status" value="1"/>
</dbReference>
<dbReference type="FunFam" id="3.30.160.60:FF:002391">
    <property type="entry name" value="Transcription factor IIIA"/>
    <property type="match status" value="1"/>
</dbReference>
<dbReference type="Gene3D" id="3.30.160.60">
    <property type="entry name" value="Classic Zinc Finger"/>
    <property type="match status" value="6"/>
</dbReference>
<evidence type="ECO:0000313" key="14">
    <source>
        <dbReference type="Proteomes" id="UP000094285"/>
    </source>
</evidence>
<evidence type="ECO:0000256" key="5">
    <source>
        <dbReference type="ARBA" id="ARBA00022833"/>
    </source>
</evidence>
<feature type="domain" description="C2H2-type" evidence="12">
    <location>
        <begin position="42"/>
        <end position="71"/>
    </location>
</feature>
<dbReference type="GO" id="GO:0001010">
    <property type="term" value="F:RNA polymerase II sequence-specific DNA-binding transcription factor recruiting activity"/>
    <property type="evidence" value="ECO:0007669"/>
    <property type="project" value="EnsemblFungi"/>
</dbReference>
<feature type="domain" description="C2H2-type" evidence="12">
    <location>
        <begin position="100"/>
        <end position="130"/>
    </location>
</feature>
<dbReference type="GO" id="GO:0000978">
    <property type="term" value="F:RNA polymerase II cis-regulatory region sequence-specific DNA binding"/>
    <property type="evidence" value="ECO:0007669"/>
    <property type="project" value="TreeGrafter"/>
</dbReference>
<evidence type="ECO:0000259" key="12">
    <source>
        <dbReference type="PROSITE" id="PS50157"/>
    </source>
</evidence>
<sequence length="424" mass="49196">MSSSTSSRPKKYLCDYPDCVKAYSKPSLLEQHKRSHTNDRPFKCSHAGCDKSFLRKSHLDNHLLSHKEEDQKPFHCSICGKGVNSLQHLKRHEITHTKSFECPHDGCSESFYKHQSLRHHVLSVHEKSLTCKICDKTFSRPYRLAQHNIKYHGDSPTYQCDHPGCYSNFKTWSALQFHIKTEHPKLKCSVCGKGCVGKKGLKSHMLSHDEETVVKLWNCNYCNIGKFSKKFDLIEHYKAYHDGNIPEDLLKLNERIRLEELLSETDDDGGRIKSLKDLKNFEILRDSDQEEAEEFETLSEAPNSTKSMNTLNSNLRGAKASIIGLILDNYHLKKIKCPKNNCERTFSREYDLTRHLKWHEQHLKKIELFLETLGETEGLEPNLKKRRIEEVGDYEYDEELDSLIDDELKLLTAGSMKERLVDEV</sequence>
<dbReference type="GeneID" id="30983353"/>
<dbReference type="PROSITE" id="PS00028">
    <property type="entry name" value="ZINC_FINGER_C2H2_1"/>
    <property type="match status" value="8"/>
</dbReference>
<dbReference type="GO" id="GO:0042791">
    <property type="term" value="P:5S class rRNA transcription by RNA polymerase III"/>
    <property type="evidence" value="ECO:0007669"/>
    <property type="project" value="EnsemblFungi"/>
</dbReference>
<dbReference type="SUPFAM" id="SSF57667">
    <property type="entry name" value="beta-beta-alpha zinc fingers"/>
    <property type="match status" value="3"/>
</dbReference>
<keyword evidence="4 11" id="KW-0863">Zinc-finger</keyword>
<evidence type="ECO:0000256" key="3">
    <source>
        <dbReference type="ARBA" id="ARBA00022737"/>
    </source>
</evidence>
<dbReference type="RefSeq" id="XP_020065639.1">
    <property type="nucleotide sequence ID" value="XM_020209217.1"/>
</dbReference>
<dbReference type="InterPro" id="IPR036236">
    <property type="entry name" value="Znf_C2H2_sf"/>
</dbReference>
<dbReference type="Pfam" id="PF00096">
    <property type="entry name" value="zf-C2H2"/>
    <property type="match status" value="4"/>
</dbReference>
<name>A0A1E4SM78_9ASCO</name>
<evidence type="ECO:0000256" key="1">
    <source>
        <dbReference type="ARBA" id="ARBA00004123"/>
    </source>
</evidence>
<dbReference type="FunFam" id="3.30.160.60:FF:000125">
    <property type="entry name" value="Putative zinc finger protein 143"/>
    <property type="match status" value="1"/>
</dbReference>
<dbReference type="GO" id="GO:0005634">
    <property type="term" value="C:nucleus"/>
    <property type="evidence" value="ECO:0007669"/>
    <property type="project" value="UniProtKB-SubCell"/>
</dbReference>
<feature type="domain" description="C2H2-type" evidence="12">
    <location>
        <begin position="129"/>
        <end position="156"/>
    </location>
</feature>
<feature type="domain" description="C2H2-type" evidence="12">
    <location>
        <begin position="186"/>
        <end position="213"/>
    </location>
</feature>
<reference evidence="14" key="1">
    <citation type="submission" date="2016-05" db="EMBL/GenBank/DDBJ databases">
        <title>Comparative genomics of biotechnologically important yeasts.</title>
        <authorList>
            <consortium name="DOE Joint Genome Institute"/>
            <person name="Riley R."/>
            <person name="Haridas S."/>
            <person name="Wolfe K.H."/>
            <person name="Lopes M.R."/>
            <person name="Hittinger C.T."/>
            <person name="Goker M."/>
            <person name="Salamov A."/>
            <person name="Wisecaver J."/>
            <person name="Long T.M."/>
            <person name="Aerts A.L."/>
            <person name="Barry K."/>
            <person name="Choi C."/>
            <person name="Clum A."/>
            <person name="Coughlan A.Y."/>
            <person name="Deshpande S."/>
            <person name="Douglass A.P."/>
            <person name="Hanson S.J."/>
            <person name="Klenk H.-P."/>
            <person name="Labutti K."/>
            <person name="Lapidus A."/>
            <person name="Lindquist E."/>
            <person name="Lipzen A."/>
            <person name="Meier-Kolthoff J.P."/>
            <person name="Ohm R.A."/>
            <person name="Otillar R.P."/>
            <person name="Pangilinan J."/>
            <person name="Peng Y."/>
            <person name="Rokas A."/>
            <person name="Rosa C.A."/>
            <person name="Scheuner C."/>
            <person name="Sibirny A.A."/>
            <person name="Slot J.C."/>
            <person name="Stielow J.B."/>
            <person name="Sun H."/>
            <person name="Kurtzman C.P."/>
            <person name="Blackwell M."/>
            <person name="Grigoriev I.V."/>
            <person name="Jeffries T.W."/>
        </authorList>
    </citation>
    <scope>NUCLEOTIDE SEQUENCE [LARGE SCALE GENOMIC DNA]</scope>
    <source>
        <strain evidence="14">NRRL Y-17324</strain>
    </source>
</reference>
<keyword evidence="14" id="KW-1185">Reference proteome</keyword>
<dbReference type="GO" id="GO:0001002">
    <property type="term" value="F:RNA polymerase III type 1 promoter sequence-specific DNA binding"/>
    <property type="evidence" value="ECO:0007669"/>
    <property type="project" value="EnsemblFungi"/>
</dbReference>
<evidence type="ECO:0000256" key="9">
    <source>
        <dbReference type="ARBA" id="ARBA00023242"/>
    </source>
</evidence>
<feature type="domain" description="C2H2-type" evidence="12">
    <location>
        <begin position="335"/>
        <end position="359"/>
    </location>
</feature>
<keyword evidence="6" id="KW-0805">Transcription regulation</keyword>
<dbReference type="InterPro" id="IPR013087">
    <property type="entry name" value="Znf_C2H2_type"/>
</dbReference>
<evidence type="ECO:0000256" key="2">
    <source>
        <dbReference type="ARBA" id="ARBA00022723"/>
    </source>
</evidence>
<evidence type="ECO:0000256" key="4">
    <source>
        <dbReference type="ARBA" id="ARBA00022771"/>
    </source>
</evidence>
<dbReference type="PANTHER" id="PTHR19818">
    <property type="entry name" value="ZINC FINGER PROTEIN ZIC AND GLI"/>
    <property type="match status" value="1"/>
</dbReference>
<proteinExistence type="predicted"/>
<dbReference type="GO" id="GO:0008270">
    <property type="term" value="F:zinc ion binding"/>
    <property type="evidence" value="ECO:0007669"/>
    <property type="project" value="UniProtKB-KW"/>
</dbReference>
<keyword evidence="5" id="KW-0862">Zinc</keyword>